<dbReference type="KEGG" id="cvn:111102174"/>
<gene>
    <name evidence="3" type="primary">LOC111102174</name>
</gene>
<feature type="signal peptide" evidence="1">
    <location>
        <begin position="1"/>
        <end position="23"/>
    </location>
</feature>
<evidence type="ECO:0000256" key="1">
    <source>
        <dbReference type="SAM" id="SignalP"/>
    </source>
</evidence>
<evidence type="ECO:0000313" key="3">
    <source>
        <dbReference type="RefSeq" id="XP_022290533.1"/>
    </source>
</evidence>
<dbReference type="AlphaFoldDB" id="A0A8B8AJ00"/>
<keyword evidence="2" id="KW-1185">Reference proteome</keyword>
<protein>
    <submittedName>
        <fullName evidence="3">Uncharacterized protein LOC111102174</fullName>
    </submittedName>
</protein>
<feature type="chain" id="PRO_5034421641" evidence="1">
    <location>
        <begin position="24"/>
        <end position="149"/>
    </location>
</feature>
<name>A0A8B8AJ00_CRAVI</name>
<dbReference type="RefSeq" id="XP_022290533.1">
    <property type="nucleotide sequence ID" value="XM_022434825.1"/>
</dbReference>
<dbReference type="OrthoDB" id="6140014at2759"/>
<evidence type="ECO:0000313" key="2">
    <source>
        <dbReference type="Proteomes" id="UP000694844"/>
    </source>
</evidence>
<dbReference type="GeneID" id="111102174"/>
<reference evidence="3" key="1">
    <citation type="submission" date="2025-08" db="UniProtKB">
        <authorList>
            <consortium name="RefSeq"/>
        </authorList>
    </citation>
    <scope>IDENTIFICATION</scope>
    <source>
        <tissue evidence="3">Whole sample</tissue>
    </source>
</reference>
<keyword evidence="1" id="KW-0732">Signal</keyword>
<accession>A0A8B8AJ00</accession>
<proteinExistence type="predicted"/>
<dbReference type="Proteomes" id="UP000694844">
    <property type="component" value="Chromosome 6"/>
</dbReference>
<organism evidence="2 3">
    <name type="scientific">Crassostrea virginica</name>
    <name type="common">Eastern oyster</name>
    <dbReference type="NCBI Taxonomy" id="6565"/>
    <lineage>
        <taxon>Eukaryota</taxon>
        <taxon>Metazoa</taxon>
        <taxon>Spiralia</taxon>
        <taxon>Lophotrochozoa</taxon>
        <taxon>Mollusca</taxon>
        <taxon>Bivalvia</taxon>
        <taxon>Autobranchia</taxon>
        <taxon>Pteriomorphia</taxon>
        <taxon>Ostreida</taxon>
        <taxon>Ostreoidea</taxon>
        <taxon>Ostreidae</taxon>
        <taxon>Crassostrea</taxon>
    </lineage>
</organism>
<sequence>MDLYLVFPLFSLLLSAMLSVVSCVTMWDRATVVCDTNGKKHVVEENSDRVVVLDYQCQSGEVAWRLSQTYVYLRFRKPSSFRVCFSSPAFPGLEKYAVYSMTAEGSRLAGSPNKNGDVCVMSQGPDLNIALKALNVFYVLTAKFIVNCV</sequence>